<feature type="region of interest" description="Disordered" evidence="1">
    <location>
        <begin position="68"/>
        <end position="88"/>
    </location>
</feature>
<feature type="compositionally biased region" description="Polar residues" evidence="1">
    <location>
        <begin position="184"/>
        <end position="193"/>
    </location>
</feature>
<feature type="region of interest" description="Disordered" evidence="1">
    <location>
        <begin position="105"/>
        <end position="134"/>
    </location>
</feature>
<gene>
    <name evidence="2" type="ORF">I316_01531</name>
</gene>
<evidence type="ECO:0000256" key="1">
    <source>
        <dbReference type="SAM" id="MobiDB-lite"/>
    </source>
</evidence>
<feature type="region of interest" description="Disordered" evidence="1">
    <location>
        <begin position="282"/>
        <end position="316"/>
    </location>
</feature>
<feature type="compositionally biased region" description="Basic residues" evidence="1">
    <location>
        <begin position="708"/>
        <end position="720"/>
    </location>
</feature>
<evidence type="ECO:0000313" key="2">
    <source>
        <dbReference type="EMBL" id="OCF36933.1"/>
    </source>
</evidence>
<feature type="region of interest" description="Disordered" evidence="1">
    <location>
        <begin position="693"/>
        <end position="756"/>
    </location>
</feature>
<dbReference type="EMBL" id="KI669494">
    <property type="protein sequence ID" value="OCF36933.1"/>
    <property type="molecule type" value="Genomic_DNA"/>
</dbReference>
<reference evidence="3" key="2">
    <citation type="submission" date="2013-12" db="EMBL/GenBank/DDBJ databases">
        <title>Evolution of pathogenesis and genome organization in the Tremellales.</title>
        <authorList>
            <person name="Cuomo C."/>
            <person name="Litvintseva A."/>
            <person name="Heitman J."/>
            <person name="Chen Y."/>
            <person name="Sun S."/>
            <person name="Springer D."/>
            <person name="Dromer F."/>
            <person name="Young S."/>
            <person name="Zeng Q."/>
            <person name="Chapman S."/>
            <person name="Gujja S."/>
            <person name="Saif S."/>
            <person name="Birren B."/>
        </authorList>
    </citation>
    <scope>NUCLEOTIDE SEQUENCE [LARGE SCALE GENOMIC DNA]</scope>
    <source>
        <strain evidence="3">BCC8398</strain>
    </source>
</reference>
<feature type="region of interest" description="Disordered" evidence="1">
    <location>
        <begin position="648"/>
        <end position="667"/>
    </location>
</feature>
<feature type="compositionally biased region" description="Low complexity" evidence="1">
    <location>
        <begin position="656"/>
        <end position="667"/>
    </location>
</feature>
<feature type="compositionally biased region" description="Pro residues" evidence="1">
    <location>
        <begin position="220"/>
        <end position="233"/>
    </location>
</feature>
<feature type="compositionally biased region" description="Acidic residues" evidence="1">
    <location>
        <begin position="737"/>
        <end position="748"/>
    </location>
</feature>
<feature type="region of interest" description="Disordered" evidence="1">
    <location>
        <begin position="380"/>
        <end position="516"/>
    </location>
</feature>
<feature type="compositionally biased region" description="Polar residues" evidence="1">
    <location>
        <begin position="441"/>
        <end position="460"/>
    </location>
</feature>
<dbReference type="AlphaFoldDB" id="A0A1B9H0X3"/>
<organism evidence="2 3">
    <name type="scientific">Kwoniella heveanensis BCC8398</name>
    <dbReference type="NCBI Taxonomy" id="1296120"/>
    <lineage>
        <taxon>Eukaryota</taxon>
        <taxon>Fungi</taxon>
        <taxon>Dikarya</taxon>
        <taxon>Basidiomycota</taxon>
        <taxon>Agaricomycotina</taxon>
        <taxon>Tremellomycetes</taxon>
        <taxon>Tremellales</taxon>
        <taxon>Cryptococcaceae</taxon>
        <taxon>Kwoniella</taxon>
    </lineage>
</organism>
<feature type="compositionally biased region" description="Basic residues" evidence="1">
    <location>
        <begin position="501"/>
        <end position="514"/>
    </location>
</feature>
<feature type="compositionally biased region" description="Acidic residues" evidence="1">
    <location>
        <begin position="113"/>
        <end position="124"/>
    </location>
</feature>
<sequence length="756" mass="82060">MAVTANSLPQPVIFAHAETLHAIPLPPLASFLVSLHKAEHLIKLNDILDRYRTPKSYHRIDVRLVESSELPPGTPESFTSRERRGSREPVFLEEGTDMQAYLASRAGPGEAQDTVDEPVEDEREQDNGLGGANEAVKVDAEVIEDAIDCRQVSDPAEAITPANGPVQAATSLPEPDTEEIHESITFTRPTSPYLSRRDPNPNPEPTHPLTTLQPETERAPSPPVPTHPLPPIGPTRRVRELRLDLRTLDAAALFALESWRREVMGLEKMEMQFPDSIWYKDSTPTPPPSSPPPKVTTLTVNGKKRGRPKKERSIGAEAEAGFGSEPIIMVDDETREEVFGSLAKAEAGADADGNIPPVQTVMMEEQTKGYESLVSELQRNVSDTQAQEDSARQSEAQERSAPQVESTKPITAEVINDSPQQSSSSHENSGDPEIAIPLDATATTTNAKAGPSTMTPQCTKSLAPPPPPSPERSPSPDIFLHDAFDEKEDDDPDFVPPRVATARRRGGRPGRSRKSLVLPPSAQEVETNEFMTIELDRRSGSVIPGDEEKGTPSGGRRVAFDLTPTDIVGLGTEQFVQGQTRLVTFAEAVAGPSRNRRSRSRTGDDAIDTANAEAGPSIVGLSTVHDDVQQSQSSPVDPALRRNAVAPQLRGNDAASPSVSLSSTPLPNGIYLPSILKNTKYQSPSMDSAAVLDRNANPRSNVPSPRTPTKKPRGSKRKSKMVVEIPSASKRIRMQAAEEDSEDEEQEEWGFLKAFG</sequence>
<feature type="compositionally biased region" description="Pro residues" evidence="1">
    <location>
        <begin position="463"/>
        <end position="473"/>
    </location>
</feature>
<feature type="region of interest" description="Disordered" evidence="1">
    <location>
        <begin position="156"/>
        <end position="233"/>
    </location>
</feature>
<feature type="compositionally biased region" description="Basic and acidic residues" evidence="1">
    <location>
        <begin position="389"/>
        <end position="398"/>
    </location>
</feature>
<feature type="region of interest" description="Disordered" evidence="1">
    <location>
        <begin position="591"/>
        <end position="612"/>
    </location>
</feature>
<dbReference type="Proteomes" id="UP000092666">
    <property type="component" value="Unassembled WGS sequence"/>
</dbReference>
<evidence type="ECO:0000313" key="3">
    <source>
        <dbReference type="Proteomes" id="UP000092666"/>
    </source>
</evidence>
<name>A0A1B9H0X3_9TREE</name>
<feature type="compositionally biased region" description="Pro residues" evidence="1">
    <location>
        <begin position="284"/>
        <end position="294"/>
    </location>
</feature>
<protein>
    <submittedName>
        <fullName evidence="2">Uncharacterized protein</fullName>
    </submittedName>
</protein>
<dbReference type="OrthoDB" id="2594942at2759"/>
<accession>A0A1B9H0X3</accession>
<reference evidence="2 3" key="1">
    <citation type="submission" date="2013-07" db="EMBL/GenBank/DDBJ databases">
        <title>The Genome Sequence of Cryptococcus heveanensis BCC8398.</title>
        <authorList>
            <consortium name="The Broad Institute Genome Sequencing Platform"/>
            <person name="Cuomo C."/>
            <person name="Litvintseva A."/>
            <person name="Chen Y."/>
            <person name="Heitman J."/>
            <person name="Sun S."/>
            <person name="Springer D."/>
            <person name="Dromer F."/>
            <person name="Young S.K."/>
            <person name="Zeng Q."/>
            <person name="Gargeya S."/>
            <person name="Fitzgerald M."/>
            <person name="Abouelleil A."/>
            <person name="Alvarado L."/>
            <person name="Berlin A.M."/>
            <person name="Chapman S.B."/>
            <person name="Dewar J."/>
            <person name="Goldberg J."/>
            <person name="Griggs A."/>
            <person name="Gujja S."/>
            <person name="Hansen M."/>
            <person name="Howarth C."/>
            <person name="Imamovic A."/>
            <person name="Larimer J."/>
            <person name="McCowan C."/>
            <person name="Murphy C."/>
            <person name="Pearson M."/>
            <person name="Priest M."/>
            <person name="Roberts A."/>
            <person name="Saif S."/>
            <person name="Shea T."/>
            <person name="Sykes S."/>
            <person name="Wortman J."/>
            <person name="Nusbaum C."/>
            <person name="Birren B."/>
        </authorList>
    </citation>
    <scope>NUCLEOTIDE SEQUENCE [LARGE SCALE GENOMIC DNA]</scope>
    <source>
        <strain evidence="2 3">BCC8398</strain>
    </source>
</reference>
<keyword evidence="3" id="KW-1185">Reference proteome</keyword>
<proteinExistence type="predicted"/>